<proteinExistence type="predicted"/>
<dbReference type="Proteomes" id="UP000014064">
    <property type="component" value="Unassembled WGS sequence"/>
</dbReference>
<feature type="domain" description="Major facilitator superfamily (MFS) profile" evidence="8">
    <location>
        <begin position="60"/>
        <end position="477"/>
    </location>
</feature>
<feature type="transmembrane region" description="Helical" evidence="7">
    <location>
        <begin position="53"/>
        <end position="73"/>
    </location>
</feature>
<dbReference type="EMBL" id="KE007231">
    <property type="protein sequence ID" value="EOR01244.1"/>
    <property type="molecule type" value="Genomic_DNA"/>
</dbReference>
<evidence type="ECO:0000256" key="2">
    <source>
        <dbReference type="ARBA" id="ARBA00022448"/>
    </source>
</evidence>
<feature type="transmembrane region" description="Helical" evidence="7">
    <location>
        <begin position="327"/>
        <end position="347"/>
    </location>
</feature>
<feature type="transmembrane region" description="Helical" evidence="7">
    <location>
        <begin position="127"/>
        <end position="146"/>
    </location>
</feature>
<dbReference type="FunFam" id="1.20.1250.20:FF:000057">
    <property type="entry name" value="MFS general substrate transporter"/>
    <property type="match status" value="1"/>
</dbReference>
<evidence type="ECO:0000256" key="3">
    <source>
        <dbReference type="ARBA" id="ARBA00022692"/>
    </source>
</evidence>
<dbReference type="InterPro" id="IPR036259">
    <property type="entry name" value="MFS_trans_sf"/>
</dbReference>
<dbReference type="Gene3D" id="1.20.1250.20">
    <property type="entry name" value="MFS general substrate transporter like domains"/>
    <property type="match status" value="2"/>
</dbReference>
<feature type="compositionally biased region" description="Polar residues" evidence="6">
    <location>
        <begin position="23"/>
        <end position="33"/>
    </location>
</feature>
<dbReference type="OrthoDB" id="2985014at2759"/>
<dbReference type="GO" id="GO:0022857">
    <property type="term" value="F:transmembrane transporter activity"/>
    <property type="evidence" value="ECO:0007669"/>
    <property type="project" value="InterPro"/>
</dbReference>
<feature type="region of interest" description="Disordered" evidence="6">
    <location>
        <begin position="1"/>
        <end position="33"/>
    </location>
</feature>
<dbReference type="PROSITE" id="PS50850">
    <property type="entry name" value="MFS"/>
    <property type="match status" value="1"/>
</dbReference>
<gene>
    <name evidence="9" type="ORF">J056_004565</name>
</gene>
<feature type="transmembrane region" description="Helical" evidence="7">
    <location>
        <begin position="359"/>
        <end position="379"/>
    </location>
</feature>
<dbReference type="HOGENOM" id="CLU_001265_0_6_1"/>
<feature type="transmembrane region" description="Helical" evidence="7">
    <location>
        <begin position="450"/>
        <end position="473"/>
    </location>
</feature>
<dbReference type="GeneID" id="20377517"/>
<evidence type="ECO:0000256" key="5">
    <source>
        <dbReference type="ARBA" id="ARBA00023136"/>
    </source>
</evidence>
<dbReference type="eggNOG" id="KOG2533">
    <property type="taxonomic scope" value="Eukaryota"/>
</dbReference>
<evidence type="ECO:0000256" key="6">
    <source>
        <dbReference type="SAM" id="MobiDB-lite"/>
    </source>
</evidence>
<keyword evidence="4 7" id="KW-1133">Transmembrane helix</keyword>
<accession>R9AGA5</accession>
<dbReference type="GO" id="GO:0016020">
    <property type="term" value="C:membrane"/>
    <property type="evidence" value="ECO:0007669"/>
    <property type="project" value="UniProtKB-SubCell"/>
</dbReference>
<feature type="transmembrane region" description="Helical" evidence="7">
    <location>
        <begin position="100"/>
        <end position="120"/>
    </location>
</feature>
<dbReference type="KEGG" id="wic:J056_004565"/>
<keyword evidence="3 7" id="KW-0812">Transmembrane</keyword>
<dbReference type="InterPro" id="IPR020846">
    <property type="entry name" value="MFS_dom"/>
</dbReference>
<dbReference type="FunFam" id="1.20.1250.20:FF:000013">
    <property type="entry name" value="MFS general substrate transporter"/>
    <property type="match status" value="1"/>
</dbReference>
<evidence type="ECO:0000313" key="9">
    <source>
        <dbReference type="EMBL" id="EOR01244.1"/>
    </source>
</evidence>
<dbReference type="AlphaFoldDB" id="R9AGA5"/>
<feature type="transmembrane region" description="Helical" evidence="7">
    <location>
        <begin position="224"/>
        <end position="244"/>
    </location>
</feature>
<keyword evidence="2" id="KW-0813">Transport</keyword>
<feature type="transmembrane region" description="Helical" evidence="7">
    <location>
        <begin position="158"/>
        <end position="178"/>
    </location>
</feature>
<comment type="subcellular location">
    <subcellularLocation>
        <location evidence="1">Membrane</location>
        <topology evidence="1">Multi-pass membrane protein</topology>
    </subcellularLocation>
</comment>
<feature type="transmembrane region" description="Helical" evidence="7">
    <location>
        <begin position="190"/>
        <end position="212"/>
    </location>
</feature>
<organism evidence="9 10">
    <name type="scientific">Wallemia ichthyophaga (strain EXF-994 / CBS 113033)</name>
    <dbReference type="NCBI Taxonomy" id="1299270"/>
    <lineage>
        <taxon>Eukaryota</taxon>
        <taxon>Fungi</taxon>
        <taxon>Dikarya</taxon>
        <taxon>Basidiomycota</taxon>
        <taxon>Wallemiomycotina</taxon>
        <taxon>Wallemiomycetes</taxon>
        <taxon>Wallemiales</taxon>
        <taxon>Wallemiaceae</taxon>
        <taxon>Wallemia</taxon>
    </lineage>
</organism>
<keyword evidence="5 7" id="KW-0472">Membrane</keyword>
<sequence length="517" mass="58428">MNIEENKDFKNELEEHEAAPDTGNGTTVDLETYNNDDDEFGGYENRKKMERKLVFKTDLRMSIMIIIYILNYIDRNNVPAARYQGLQKDLELGVGQRYETVISILYVGYILMQIPSNGLISIINRPSLYIGAAMSIWGTISVLTGITENYVGILMTRFFLGFIEAAFLPGAMFLLSKWYKKNELGVRMTLLYCGNLISNAFGNLIAAGIVNGMEGKLGHRAWRWLFYIEGALTIFVAVCSVFILPDFPETERFLSPLERKLAIRRMAEDAGKVDSVGGKKEVLEGMKMALSDYKVWWLALTLTGMVIGLSFNIYFPTLTKNMGFEGTRALLMCAPPWIFATLVAFPWSVNSDRCQERTFHILVSNLISIAGFIIALATTNQAARYVALFLMTLGYCGFICVYAFTASSFIRPTSRRSVAIAFVNAFSNIGNIAGSYIWDADKFGPDGYRQSYAICLSCTGFSCFAILGFRYILKDINKKIEKLEEEYPGVDPWDVPEKFDRKIDYSLLVKRGFRYML</sequence>
<feature type="transmembrane region" description="Helical" evidence="7">
    <location>
        <begin position="295"/>
        <end position="315"/>
    </location>
</feature>
<dbReference type="RefSeq" id="XP_009268035.1">
    <property type="nucleotide sequence ID" value="XM_009269760.1"/>
</dbReference>
<evidence type="ECO:0000256" key="4">
    <source>
        <dbReference type="ARBA" id="ARBA00022989"/>
    </source>
</evidence>
<dbReference type="PANTHER" id="PTHR43791:SF6">
    <property type="entry name" value="TRANSPORTER, PUTATIVE (AFU_ORTHOLOGUE AFUA_1G16690)-RELATED"/>
    <property type="match status" value="1"/>
</dbReference>
<dbReference type="OMA" id="VSGWIMR"/>
<dbReference type="Pfam" id="PF07690">
    <property type="entry name" value="MFS_1"/>
    <property type="match status" value="1"/>
</dbReference>
<reference evidence="10" key="1">
    <citation type="journal article" date="2013" name="BMC Genomics">
        <title>Genome and transcriptome sequencing of the halophilic fungus Wallemia ichthyophaga: haloadaptations present and absent.</title>
        <authorList>
            <person name="Zajc J."/>
            <person name="Liu Y."/>
            <person name="Dai W."/>
            <person name="Yang Z."/>
            <person name="Hu J."/>
            <person name="Gostincar C."/>
            <person name="Gunde-Cimerman N."/>
        </authorList>
    </citation>
    <scope>NUCLEOTIDE SEQUENCE [LARGE SCALE GENOMIC DNA]</scope>
    <source>
        <strain evidence="10">EXF-994 / CBS 113033</strain>
    </source>
</reference>
<evidence type="ECO:0000256" key="7">
    <source>
        <dbReference type="SAM" id="Phobius"/>
    </source>
</evidence>
<keyword evidence="10" id="KW-1185">Reference proteome</keyword>
<dbReference type="SUPFAM" id="SSF103473">
    <property type="entry name" value="MFS general substrate transporter"/>
    <property type="match status" value="1"/>
</dbReference>
<evidence type="ECO:0000259" key="8">
    <source>
        <dbReference type="PROSITE" id="PS50850"/>
    </source>
</evidence>
<feature type="transmembrane region" description="Helical" evidence="7">
    <location>
        <begin position="417"/>
        <end position="438"/>
    </location>
</feature>
<protein>
    <recommendedName>
        <fullName evidence="8">Major facilitator superfamily (MFS) profile domain-containing protein</fullName>
    </recommendedName>
</protein>
<feature type="compositionally biased region" description="Basic and acidic residues" evidence="6">
    <location>
        <begin position="1"/>
        <end position="19"/>
    </location>
</feature>
<name>R9AGA5_WALI9</name>
<evidence type="ECO:0000256" key="1">
    <source>
        <dbReference type="ARBA" id="ARBA00004141"/>
    </source>
</evidence>
<evidence type="ECO:0000313" key="10">
    <source>
        <dbReference type="Proteomes" id="UP000014064"/>
    </source>
</evidence>
<dbReference type="PANTHER" id="PTHR43791">
    <property type="entry name" value="PERMEASE-RELATED"/>
    <property type="match status" value="1"/>
</dbReference>
<feature type="transmembrane region" description="Helical" evidence="7">
    <location>
        <begin position="385"/>
        <end position="405"/>
    </location>
</feature>
<dbReference type="InterPro" id="IPR011701">
    <property type="entry name" value="MFS"/>
</dbReference>